<evidence type="ECO:0000313" key="1">
    <source>
        <dbReference type="EMBL" id="CAG8735769.1"/>
    </source>
</evidence>
<reference evidence="1" key="1">
    <citation type="submission" date="2021-06" db="EMBL/GenBank/DDBJ databases">
        <authorList>
            <person name="Kallberg Y."/>
            <person name="Tangrot J."/>
            <person name="Rosling A."/>
        </authorList>
    </citation>
    <scope>NUCLEOTIDE SEQUENCE</scope>
    <source>
        <strain evidence="1">MA461A</strain>
    </source>
</reference>
<organism evidence="1 2">
    <name type="scientific">Racocetra persica</name>
    <dbReference type="NCBI Taxonomy" id="160502"/>
    <lineage>
        <taxon>Eukaryota</taxon>
        <taxon>Fungi</taxon>
        <taxon>Fungi incertae sedis</taxon>
        <taxon>Mucoromycota</taxon>
        <taxon>Glomeromycotina</taxon>
        <taxon>Glomeromycetes</taxon>
        <taxon>Diversisporales</taxon>
        <taxon>Gigasporaceae</taxon>
        <taxon>Racocetra</taxon>
    </lineage>
</organism>
<gene>
    <name evidence="1" type="ORF">RPERSI_LOCUS12636</name>
</gene>
<proteinExistence type="predicted"/>
<accession>A0ACA9Q687</accession>
<evidence type="ECO:0000313" key="2">
    <source>
        <dbReference type="Proteomes" id="UP000789920"/>
    </source>
</evidence>
<feature type="non-terminal residue" evidence="1">
    <location>
        <position position="1"/>
    </location>
</feature>
<feature type="non-terminal residue" evidence="1">
    <location>
        <position position="67"/>
    </location>
</feature>
<comment type="caution">
    <text evidence="1">The sequence shown here is derived from an EMBL/GenBank/DDBJ whole genome shotgun (WGS) entry which is preliminary data.</text>
</comment>
<name>A0ACA9Q687_9GLOM</name>
<sequence length="67" mass="7320">SGIAISTPQANISSKLDSLYSFGYCESGDSKKLKPKSQKKQATLPTMLKSNINTPYKGERQKEIVKG</sequence>
<dbReference type="Proteomes" id="UP000789920">
    <property type="component" value="Unassembled WGS sequence"/>
</dbReference>
<dbReference type="EMBL" id="CAJVQC010027230">
    <property type="protein sequence ID" value="CAG8735769.1"/>
    <property type="molecule type" value="Genomic_DNA"/>
</dbReference>
<keyword evidence="2" id="KW-1185">Reference proteome</keyword>
<protein>
    <submittedName>
        <fullName evidence="1">16359_t:CDS:1</fullName>
    </submittedName>
</protein>